<keyword evidence="2" id="KW-1185">Reference proteome</keyword>
<dbReference type="RefSeq" id="WP_378600732.1">
    <property type="nucleotide sequence ID" value="NZ_JBHSQN010000002.1"/>
</dbReference>
<dbReference type="Pfam" id="PF07366">
    <property type="entry name" value="SnoaL"/>
    <property type="match status" value="1"/>
</dbReference>
<dbReference type="Proteomes" id="UP001596223">
    <property type="component" value="Unassembled WGS sequence"/>
</dbReference>
<dbReference type="Gene3D" id="3.10.450.50">
    <property type="match status" value="1"/>
</dbReference>
<dbReference type="InterPro" id="IPR032710">
    <property type="entry name" value="NTF2-like_dom_sf"/>
</dbReference>
<protein>
    <submittedName>
        <fullName evidence="1">Ester cyclase</fullName>
    </submittedName>
</protein>
<gene>
    <name evidence="1" type="ORF">ACFP3H_06040</name>
</gene>
<sequence>MARGFGEVGELAVRSMEIMAAGEPADFEAVVHPRAVNREGVAEPMACRGLGPAAFYATALWLRRAFADLAWDVHAVVTEGDTAVVHATMSGRQVGPFVSYDPEGGVAQAFPATGKTFAITQTHWLRVADGKVIEHWANRDDLGMSMQLGWNPPTPAYLLRMHRATKQARKAEAA</sequence>
<accession>A0ABW1JNL1</accession>
<dbReference type="SUPFAM" id="SSF54427">
    <property type="entry name" value="NTF2-like"/>
    <property type="match status" value="1"/>
</dbReference>
<dbReference type="EMBL" id="JBHSQN010000002">
    <property type="protein sequence ID" value="MFC6010605.1"/>
    <property type="molecule type" value="Genomic_DNA"/>
</dbReference>
<organism evidence="1 2">
    <name type="scientific">Nocardia lasii</name>
    <dbReference type="NCBI Taxonomy" id="1616107"/>
    <lineage>
        <taxon>Bacteria</taxon>
        <taxon>Bacillati</taxon>
        <taxon>Actinomycetota</taxon>
        <taxon>Actinomycetes</taxon>
        <taxon>Mycobacteriales</taxon>
        <taxon>Nocardiaceae</taxon>
        <taxon>Nocardia</taxon>
    </lineage>
</organism>
<proteinExistence type="predicted"/>
<evidence type="ECO:0000313" key="2">
    <source>
        <dbReference type="Proteomes" id="UP001596223"/>
    </source>
</evidence>
<comment type="caution">
    <text evidence="1">The sequence shown here is derived from an EMBL/GenBank/DDBJ whole genome shotgun (WGS) entry which is preliminary data.</text>
</comment>
<reference evidence="2" key="1">
    <citation type="journal article" date="2019" name="Int. J. Syst. Evol. Microbiol.">
        <title>The Global Catalogue of Microorganisms (GCM) 10K type strain sequencing project: providing services to taxonomists for standard genome sequencing and annotation.</title>
        <authorList>
            <consortium name="The Broad Institute Genomics Platform"/>
            <consortium name="The Broad Institute Genome Sequencing Center for Infectious Disease"/>
            <person name="Wu L."/>
            <person name="Ma J."/>
        </authorList>
    </citation>
    <scope>NUCLEOTIDE SEQUENCE [LARGE SCALE GENOMIC DNA]</scope>
    <source>
        <strain evidence="2">CCUG 36956</strain>
    </source>
</reference>
<name>A0ABW1JNL1_9NOCA</name>
<dbReference type="InterPro" id="IPR009959">
    <property type="entry name" value="Cyclase_SnoaL-like"/>
</dbReference>
<evidence type="ECO:0000313" key="1">
    <source>
        <dbReference type="EMBL" id="MFC6010605.1"/>
    </source>
</evidence>